<dbReference type="Pfam" id="PF01565">
    <property type="entry name" value="FAD_binding_4"/>
    <property type="match status" value="1"/>
</dbReference>
<dbReference type="InterPro" id="IPR016167">
    <property type="entry name" value="FAD-bd_PCMH_sub1"/>
</dbReference>
<dbReference type="Pfam" id="PF04030">
    <property type="entry name" value="ALO"/>
    <property type="match status" value="1"/>
</dbReference>
<dbReference type="InterPro" id="IPR010031">
    <property type="entry name" value="FAD_lactone_oxidase-like"/>
</dbReference>
<dbReference type="SUPFAM" id="SSF56176">
    <property type="entry name" value="FAD-binding/transporter-associated domain-like"/>
    <property type="match status" value="1"/>
</dbReference>
<name>A0ABW4YQ69_9BACL</name>
<keyword evidence="4" id="KW-0060">Ascorbate biosynthesis</keyword>
<evidence type="ECO:0000256" key="3">
    <source>
        <dbReference type="ARBA" id="ARBA00022630"/>
    </source>
</evidence>
<keyword evidence="3" id="KW-0285">Flavoprotein</keyword>
<reference evidence="8" key="1">
    <citation type="journal article" date="2019" name="Int. J. Syst. Evol. Microbiol.">
        <title>The Global Catalogue of Microorganisms (GCM) 10K type strain sequencing project: providing services to taxonomists for standard genome sequencing and annotation.</title>
        <authorList>
            <consortium name="The Broad Institute Genomics Platform"/>
            <consortium name="The Broad Institute Genome Sequencing Center for Infectious Disease"/>
            <person name="Wu L."/>
            <person name="Ma J."/>
        </authorList>
    </citation>
    <scope>NUCLEOTIDE SEQUENCE [LARGE SCALE GENOMIC DNA]</scope>
    <source>
        <strain evidence="8">GH52</strain>
    </source>
</reference>
<evidence type="ECO:0000256" key="2">
    <source>
        <dbReference type="ARBA" id="ARBA00005466"/>
    </source>
</evidence>
<dbReference type="InterPro" id="IPR016166">
    <property type="entry name" value="FAD-bd_PCMH"/>
</dbReference>
<dbReference type="PANTHER" id="PTHR43762:SF1">
    <property type="entry name" value="D-ARABINONO-1,4-LACTONE OXIDASE"/>
    <property type="match status" value="1"/>
</dbReference>
<proteinExistence type="inferred from homology"/>
<protein>
    <submittedName>
        <fullName evidence="7">D-arabinono-1,4-lactone oxidase</fullName>
    </submittedName>
</protein>
<comment type="caution">
    <text evidence="7">The sequence shown here is derived from an EMBL/GenBank/DDBJ whole genome shotgun (WGS) entry which is preliminary data.</text>
</comment>
<dbReference type="PROSITE" id="PS00862">
    <property type="entry name" value="OX2_COVAL_FAD"/>
    <property type="match status" value="1"/>
</dbReference>
<feature type="domain" description="FAD-binding PCMH-type" evidence="6">
    <location>
        <begin position="25"/>
        <end position="195"/>
    </location>
</feature>
<dbReference type="InterPro" id="IPR006093">
    <property type="entry name" value="Oxy_OxRdtase_FAD_BS"/>
</dbReference>
<dbReference type="Gene3D" id="1.10.45.10">
    <property type="entry name" value="Vanillyl-alcohol Oxidase, Chain A, domain 4"/>
    <property type="match status" value="1"/>
</dbReference>
<comment type="similarity">
    <text evidence="2">Belongs to the oxygen-dependent FAD-linked oxidoreductase family.</text>
</comment>
<evidence type="ECO:0000313" key="7">
    <source>
        <dbReference type="EMBL" id="MFD2117864.1"/>
    </source>
</evidence>
<dbReference type="PIRSF" id="PIRSF000136">
    <property type="entry name" value="LGO_GLO"/>
    <property type="match status" value="1"/>
</dbReference>
<gene>
    <name evidence="7" type="ORF">ACFSJH_19200</name>
</gene>
<sequence>MFSMREKSAYSPIRANRFRNWSRNVVVTPAEIVYPASIEEVQQLVRTCYENGHYLRVVGSGHSFTPVASSDQILVSLDRMQGIIAIDKQSYTAEVWGGTKLKWLGQLLHEQGLAQENLGDIDVQSIAGAISTGTHGTGVTFGTIATQVIGLTVVNGQGEVIECSEQSHPELFKALQISLGMLGIIVQVTLRLQSSYIMKYESKRMKLADCLPHLEQYANSHRHFEIYWFPYAETCQVKMMNESDTTTKATPVKDYIKGRILENALFGLLSALCRVVPSISSTASKISAAGIPIVSKADYSYRLFATVRNVRFLEMEYNVPAELLPVIIKEMRGVMKAEKFHVHFPIECRYVAADDIWLSPAFERDSAYIAVHMYKGMPYERYFAKMEQIFKRYQGRPHWGKMHTLQTDDLQKLYPKWDAFREVRKVMDAKGIFLSPYLRRLVGE</sequence>
<dbReference type="Gene3D" id="3.30.465.10">
    <property type="match status" value="1"/>
</dbReference>
<dbReference type="InterPro" id="IPR036318">
    <property type="entry name" value="FAD-bd_PCMH-like_sf"/>
</dbReference>
<accession>A0ABW4YQ69</accession>
<evidence type="ECO:0000256" key="1">
    <source>
        <dbReference type="ARBA" id="ARBA00005147"/>
    </source>
</evidence>
<organism evidence="7 8">
    <name type="scientific">Paenibacillus yanchengensis</name>
    <dbReference type="NCBI Taxonomy" id="2035833"/>
    <lineage>
        <taxon>Bacteria</taxon>
        <taxon>Bacillati</taxon>
        <taxon>Bacillota</taxon>
        <taxon>Bacilli</taxon>
        <taxon>Bacillales</taxon>
        <taxon>Paenibacillaceae</taxon>
        <taxon>Paenibacillus</taxon>
    </lineage>
</organism>
<dbReference type="Gene3D" id="3.30.43.10">
    <property type="entry name" value="Uridine Diphospho-n-acetylenolpyruvylglucosamine Reductase, domain 2"/>
    <property type="match status" value="1"/>
</dbReference>
<comment type="pathway">
    <text evidence="1">Cofactor biosynthesis; L-ascorbate biosynthesis.</text>
</comment>
<evidence type="ECO:0000313" key="8">
    <source>
        <dbReference type="Proteomes" id="UP001597362"/>
    </source>
</evidence>
<dbReference type="RefSeq" id="WP_377775215.1">
    <property type="nucleotide sequence ID" value="NZ_JBHUHO010000047.1"/>
</dbReference>
<dbReference type="InterPro" id="IPR006094">
    <property type="entry name" value="Oxid_FAD_bind_N"/>
</dbReference>
<evidence type="ECO:0000256" key="5">
    <source>
        <dbReference type="ARBA" id="ARBA00023002"/>
    </source>
</evidence>
<dbReference type="EMBL" id="JBHUHO010000047">
    <property type="protein sequence ID" value="MFD2117864.1"/>
    <property type="molecule type" value="Genomic_DNA"/>
</dbReference>
<dbReference type="NCBIfam" id="TIGR01679">
    <property type="entry name" value="bact_FAD_ox"/>
    <property type="match status" value="1"/>
</dbReference>
<dbReference type="Gene3D" id="3.30.70.2520">
    <property type="match status" value="1"/>
</dbReference>
<keyword evidence="8" id="KW-1185">Reference proteome</keyword>
<evidence type="ECO:0000256" key="4">
    <source>
        <dbReference type="ARBA" id="ARBA00022644"/>
    </source>
</evidence>
<keyword evidence="5" id="KW-0560">Oxidoreductase</keyword>
<dbReference type="Proteomes" id="UP001597362">
    <property type="component" value="Unassembled WGS sequence"/>
</dbReference>
<dbReference type="InterPro" id="IPR007173">
    <property type="entry name" value="ALO_C"/>
</dbReference>
<evidence type="ECO:0000259" key="6">
    <source>
        <dbReference type="PROSITE" id="PS51387"/>
    </source>
</evidence>
<dbReference type="InterPro" id="IPR016169">
    <property type="entry name" value="FAD-bd_PCMH_sub2"/>
</dbReference>
<dbReference type="PROSITE" id="PS51387">
    <property type="entry name" value="FAD_PCMH"/>
    <property type="match status" value="1"/>
</dbReference>
<dbReference type="InterPro" id="IPR016171">
    <property type="entry name" value="Vanillyl_alc_oxidase_C-sub2"/>
</dbReference>
<dbReference type="PANTHER" id="PTHR43762">
    <property type="entry name" value="L-GULONOLACTONE OXIDASE"/>
    <property type="match status" value="1"/>
</dbReference>